<sequence length="23" mass="2654">MQEPQDSVESAIYWQGYDEPLPA</sequence>
<evidence type="ECO:0000313" key="2">
    <source>
        <dbReference type="EMBL" id="KKL20850.1"/>
    </source>
</evidence>
<dbReference type="EMBL" id="LAZR01037941">
    <property type="protein sequence ID" value="KKL20850.1"/>
    <property type="molecule type" value="Genomic_DNA"/>
</dbReference>
<feature type="region of interest" description="Disordered" evidence="1">
    <location>
        <begin position="1"/>
        <end position="23"/>
    </location>
</feature>
<proteinExistence type="predicted"/>
<feature type="non-terminal residue" evidence="2">
    <location>
        <position position="23"/>
    </location>
</feature>
<gene>
    <name evidence="2" type="ORF">LCGC14_2451300</name>
</gene>
<protein>
    <submittedName>
        <fullName evidence="2">Uncharacterized protein</fullName>
    </submittedName>
</protein>
<accession>A0A0F9BGG6</accession>
<dbReference type="AlphaFoldDB" id="A0A0F9BGG6"/>
<name>A0A0F9BGG6_9ZZZZ</name>
<comment type="caution">
    <text evidence="2">The sequence shown here is derived from an EMBL/GenBank/DDBJ whole genome shotgun (WGS) entry which is preliminary data.</text>
</comment>
<evidence type="ECO:0000256" key="1">
    <source>
        <dbReference type="SAM" id="MobiDB-lite"/>
    </source>
</evidence>
<organism evidence="2">
    <name type="scientific">marine sediment metagenome</name>
    <dbReference type="NCBI Taxonomy" id="412755"/>
    <lineage>
        <taxon>unclassified sequences</taxon>
        <taxon>metagenomes</taxon>
        <taxon>ecological metagenomes</taxon>
    </lineage>
</organism>
<reference evidence="2" key="1">
    <citation type="journal article" date="2015" name="Nature">
        <title>Complex archaea that bridge the gap between prokaryotes and eukaryotes.</title>
        <authorList>
            <person name="Spang A."/>
            <person name="Saw J.H."/>
            <person name="Jorgensen S.L."/>
            <person name="Zaremba-Niedzwiedzka K."/>
            <person name="Martijn J."/>
            <person name="Lind A.E."/>
            <person name="van Eijk R."/>
            <person name="Schleper C."/>
            <person name="Guy L."/>
            <person name="Ettema T.J."/>
        </authorList>
    </citation>
    <scope>NUCLEOTIDE SEQUENCE</scope>
</reference>